<feature type="transmembrane region" description="Helical" evidence="19">
    <location>
        <begin position="243"/>
        <end position="261"/>
    </location>
</feature>
<name>A0A845ESU2_9BACL</name>
<protein>
    <recommendedName>
        <fullName evidence="6 19">Adenosylcobinamide-GDP ribazoletransferase</fullName>
        <ecNumber evidence="5 19">2.7.8.26</ecNumber>
    </recommendedName>
    <alternativeName>
        <fullName evidence="16 19">Cobalamin synthase</fullName>
    </alternativeName>
    <alternativeName>
        <fullName evidence="15 19">Cobalamin-5'-phosphate synthase</fullName>
    </alternativeName>
</protein>
<comment type="caution">
    <text evidence="20">The sequence shown here is derived from an EMBL/GenBank/DDBJ whole genome shotgun (WGS) entry which is preliminary data.</text>
</comment>
<comment type="cofactor">
    <cofactor evidence="1 19">
        <name>Mg(2+)</name>
        <dbReference type="ChEBI" id="CHEBI:18420"/>
    </cofactor>
</comment>
<evidence type="ECO:0000256" key="16">
    <source>
        <dbReference type="ARBA" id="ARBA00032853"/>
    </source>
</evidence>
<keyword evidence="12 19" id="KW-1133">Transmembrane helix</keyword>
<keyword evidence="8 19" id="KW-0169">Cobalamin biosynthesis</keyword>
<evidence type="ECO:0000256" key="13">
    <source>
        <dbReference type="ARBA" id="ARBA00023136"/>
    </source>
</evidence>
<evidence type="ECO:0000313" key="20">
    <source>
        <dbReference type="EMBL" id="MYL62270.1"/>
    </source>
</evidence>
<dbReference type="GO" id="GO:0008818">
    <property type="term" value="F:cobalamin 5'-phosphate synthase activity"/>
    <property type="evidence" value="ECO:0007669"/>
    <property type="project" value="UniProtKB-UniRule"/>
</dbReference>
<feature type="transmembrane region" description="Helical" evidence="19">
    <location>
        <begin position="207"/>
        <end position="223"/>
    </location>
</feature>
<comment type="catalytic activity">
    <reaction evidence="17 19">
        <text>alpha-ribazole + adenosylcob(III)inamide-GDP = adenosylcob(III)alamin + GMP + H(+)</text>
        <dbReference type="Rhea" id="RHEA:16049"/>
        <dbReference type="ChEBI" id="CHEBI:10329"/>
        <dbReference type="ChEBI" id="CHEBI:15378"/>
        <dbReference type="ChEBI" id="CHEBI:18408"/>
        <dbReference type="ChEBI" id="CHEBI:58115"/>
        <dbReference type="ChEBI" id="CHEBI:60487"/>
        <dbReference type="EC" id="2.7.8.26"/>
    </reaction>
</comment>
<evidence type="ECO:0000256" key="5">
    <source>
        <dbReference type="ARBA" id="ARBA00013200"/>
    </source>
</evidence>
<dbReference type="GO" id="GO:0051073">
    <property type="term" value="F:adenosylcobinamide-GDP ribazoletransferase activity"/>
    <property type="evidence" value="ECO:0007669"/>
    <property type="project" value="UniProtKB-UniRule"/>
</dbReference>
<comment type="function">
    <text evidence="14 19">Joins adenosylcobinamide-GDP and alpha-ribazole to generate adenosylcobalamin (Ado-cobalamin). Also synthesizes adenosylcobalamin 5'-phosphate from adenosylcobinamide-GDP and alpha-ribazole 5'-phosphate.</text>
</comment>
<evidence type="ECO:0000256" key="9">
    <source>
        <dbReference type="ARBA" id="ARBA00022679"/>
    </source>
</evidence>
<dbReference type="Proteomes" id="UP000447833">
    <property type="component" value="Unassembled WGS sequence"/>
</dbReference>
<feature type="transmembrane region" description="Helical" evidence="19">
    <location>
        <begin position="184"/>
        <end position="201"/>
    </location>
</feature>
<evidence type="ECO:0000313" key="21">
    <source>
        <dbReference type="Proteomes" id="UP000447833"/>
    </source>
</evidence>
<comment type="similarity">
    <text evidence="4 19">Belongs to the CobS family.</text>
</comment>
<keyword evidence="10 19" id="KW-0812">Transmembrane</keyword>
<reference evidence="20 21" key="1">
    <citation type="submission" date="2019-11" db="EMBL/GenBank/DDBJ databases">
        <title>Genome sequences of 17 halophilic strains isolated from different environments.</title>
        <authorList>
            <person name="Furrow R.E."/>
        </authorList>
    </citation>
    <scope>NUCLEOTIDE SEQUENCE [LARGE SCALE GENOMIC DNA]</scope>
    <source>
        <strain evidence="20 21">22506_14_FS</strain>
    </source>
</reference>
<dbReference type="EMBL" id="WMEY01000001">
    <property type="protein sequence ID" value="MYL62270.1"/>
    <property type="molecule type" value="Genomic_DNA"/>
</dbReference>
<organism evidence="20 21">
    <name type="scientific">Guptibacillus hwajinpoensis</name>
    <dbReference type="NCBI Taxonomy" id="208199"/>
    <lineage>
        <taxon>Bacteria</taxon>
        <taxon>Bacillati</taxon>
        <taxon>Bacillota</taxon>
        <taxon>Bacilli</taxon>
        <taxon>Bacillales</taxon>
        <taxon>Guptibacillaceae</taxon>
        <taxon>Guptibacillus</taxon>
    </lineage>
</organism>
<evidence type="ECO:0000256" key="6">
    <source>
        <dbReference type="ARBA" id="ARBA00015850"/>
    </source>
</evidence>
<dbReference type="AlphaFoldDB" id="A0A845ESU2"/>
<keyword evidence="7 19" id="KW-1003">Cell membrane</keyword>
<dbReference type="PANTHER" id="PTHR34148:SF1">
    <property type="entry name" value="ADENOSYLCOBINAMIDE-GDP RIBAZOLETRANSFERASE"/>
    <property type="match status" value="1"/>
</dbReference>
<evidence type="ECO:0000256" key="3">
    <source>
        <dbReference type="ARBA" id="ARBA00004663"/>
    </source>
</evidence>
<comment type="catalytic activity">
    <reaction evidence="18 19">
        <text>alpha-ribazole 5'-phosphate + adenosylcob(III)inamide-GDP = adenosylcob(III)alamin 5'-phosphate + GMP + H(+)</text>
        <dbReference type="Rhea" id="RHEA:23560"/>
        <dbReference type="ChEBI" id="CHEBI:15378"/>
        <dbReference type="ChEBI" id="CHEBI:57918"/>
        <dbReference type="ChEBI" id="CHEBI:58115"/>
        <dbReference type="ChEBI" id="CHEBI:60487"/>
        <dbReference type="ChEBI" id="CHEBI:60493"/>
        <dbReference type="EC" id="2.7.8.26"/>
    </reaction>
</comment>
<feature type="transmembrane region" description="Helical" evidence="19">
    <location>
        <begin position="37"/>
        <end position="56"/>
    </location>
</feature>
<evidence type="ECO:0000256" key="8">
    <source>
        <dbReference type="ARBA" id="ARBA00022573"/>
    </source>
</evidence>
<evidence type="ECO:0000256" key="17">
    <source>
        <dbReference type="ARBA" id="ARBA00048623"/>
    </source>
</evidence>
<dbReference type="NCBIfam" id="TIGR00317">
    <property type="entry name" value="cobS"/>
    <property type="match status" value="1"/>
</dbReference>
<feature type="transmembrane region" description="Helical" evidence="19">
    <location>
        <begin position="68"/>
        <end position="90"/>
    </location>
</feature>
<keyword evidence="13 19" id="KW-0472">Membrane</keyword>
<evidence type="ECO:0000256" key="12">
    <source>
        <dbReference type="ARBA" id="ARBA00022989"/>
    </source>
</evidence>
<proteinExistence type="inferred from homology"/>
<dbReference type="Pfam" id="PF02654">
    <property type="entry name" value="CobS"/>
    <property type="match status" value="1"/>
</dbReference>
<evidence type="ECO:0000256" key="10">
    <source>
        <dbReference type="ARBA" id="ARBA00022692"/>
    </source>
</evidence>
<dbReference type="HAMAP" id="MF_00719">
    <property type="entry name" value="CobS"/>
    <property type="match status" value="1"/>
</dbReference>
<comment type="subcellular location">
    <subcellularLocation>
        <location evidence="2 19">Cell membrane</location>
        <topology evidence="2 19">Multi-pass membrane protein</topology>
    </subcellularLocation>
</comment>
<evidence type="ECO:0000256" key="1">
    <source>
        <dbReference type="ARBA" id="ARBA00001946"/>
    </source>
</evidence>
<accession>A0A845ESU2</accession>
<evidence type="ECO:0000256" key="4">
    <source>
        <dbReference type="ARBA" id="ARBA00010561"/>
    </source>
</evidence>
<evidence type="ECO:0000256" key="18">
    <source>
        <dbReference type="ARBA" id="ARBA00049504"/>
    </source>
</evidence>
<evidence type="ECO:0000256" key="19">
    <source>
        <dbReference type="HAMAP-Rule" id="MF_00719"/>
    </source>
</evidence>
<feature type="transmembrane region" description="Helical" evidence="19">
    <location>
        <begin position="140"/>
        <end position="163"/>
    </location>
</feature>
<comment type="pathway">
    <text evidence="3 19">Cofactor biosynthesis; adenosylcobalamin biosynthesis; adenosylcobalamin from cob(II)yrinate a,c-diamide: step 7/7.</text>
</comment>
<feature type="transmembrane region" description="Helical" evidence="19">
    <location>
        <begin position="111"/>
        <end position="134"/>
    </location>
</feature>
<dbReference type="UniPathway" id="UPA00148">
    <property type="reaction ID" value="UER00238"/>
</dbReference>
<evidence type="ECO:0000256" key="2">
    <source>
        <dbReference type="ARBA" id="ARBA00004651"/>
    </source>
</evidence>
<sequence length="263" mass="29859">MNLWQGMLINLQFFTVIPVRREIPMGPKQLTSSVQMFPLLGLLQGMLASGLLYAFLQWTPFSSLAATFFVWLFMMVLTGGLHLDGWMDASDAFFSYRDLKKRLEIMNDPRTGAFGVLSVIVLLAAKFLFLYEIAQLAQDISYFLIILIPFFSKTVMGAFLVLIRSAKEKGLAAFFQKGIERSCLWIYPIYWMLIIGATLLISVEAFWMTLLLSAVTIVVALGMKRKSLRWFNGITGDVLGASVEGMEVLLWMSVWLLHYFVMV</sequence>
<dbReference type="EC" id="2.7.8.26" evidence="5 19"/>
<dbReference type="GO" id="GO:0009236">
    <property type="term" value="P:cobalamin biosynthetic process"/>
    <property type="evidence" value="ECO:0007669"/>
    <property type="project" value="UniProtKB-UniRule"/>
</dbReference>
<evidence type="ECO:0000256" key="11">
    <source>
        <dbReference type="ARBA" id="ARBA00022842"/>
    </source>
</evidence>
<gene>
    <name evidence="19 20" type="primary">cobS</name>
    <name evidence="20" type="ORF">GLW07_02755</name>
</gene>
<dbReference type="InterPro" id="IPR003805">
    <property type="entry name" value="CobS"/>
</dbReference>
<keyword evidence="11 19" id="KW-0460">Magnesium</keyword>
<dbReference type="RefSeq" id="WP_160918135.1">
    <property type="nucleotide sequence ID" value="NZ_WMEY01000001.1"/>
</dbReference>
<dbReference type="PANTHER" id="PTHR34148">
    <property type="entry name" value="ADENOSYLCOBINAMIDE-GDP RIBAZOLETRANSFERASE"/>
    <property type="match status" value="1"/>
</dbReference>
<evidence type="ECO:0000256" key="7">
    <source>
        <dbReference type="ARBA" id="ARBA00022475"/>
    </source>
</evidence>
<evidence type="ECO:0000256" key="15">
    <source>
        <dbReference type="ARBA" id="ARBA00032605"/>
    </source>
</evidence>
<dbReference type="GO" id="GO:0005886">
    <property type="term" value="C:plasma membrane"/>
    <property type="evidence" value="ECO:0007669"/>
    <property type="project" value="UniProtKB-SubCell"/>
</dbReference>
<keyword evidence="9 19" id="KW-0808">Transferase</keyword>
<evidence type="ECO:0000256" key="14">
    <source>
        <dbReference type="ARBA" id="ARBA00025228"/>
    </source>
</evidence>